<dbReference type="OrthoDB" id="218681at2"/>
<evidence type="ECO:0000256" key="2">
    <source>
        <dbReference type="SAM" id="Phobius"/>
    </source>
</evidence>
<sequence precursor="true">MSKHFLLSTFALLVFASTAFAQPSGEKPIREIFVPFEDLPVILENDKERVFLTRQEYEDLLAVVQAKAVKQGPVNIVQLQAAYSAKIDDGRAQITGKLQFEVLHEGWQIVPLQLGGVGVQSATLDGQPAAIARLPRGPLRLFVKGQGKHELVLQLTAAVPAAAALQTLQLTLPVSPAATLELSVAGNVEIKGGASVVSRKYDEAANRTKLDLLLNSGSLNIVMSLNNKQAREQRLVVARTIQVDEITLGYERLHVNVAHRILHDPVDRFRFVVPAGFEVTSVTSQRLSRWEVKPDDKGRQILEAILSEATTDATLIAISANRSPELGQDWLASLQKWKLPRLQPLDVAGEVAVVGLLVDNLLEPQELATKQLLPIDAAILIQAMPESIFRAEPGAPVVRHVATYYVPSYIDATQYDLSANFVRPESGLVVATSLLLSLSDQGHELRGGFVISPQAEDLFQVRLRAPLGWRVNEVLGDNNQPLSLERYELADGSTRMVVNLAQRIPAGSRGKIIVRASSNPPGWLADWKEQTTTFPELILEGATRETGAIAVQTVDDLAVQPLELTGLVPLLENEKAAQGLGGVITAAAYRFESRPFAAKFRVERKQPSVAAEAFSFLHVLPDALKAHYELIYQVREARTRQLAFSLPASTPKEITILGLDGVNVKEYRSADDGDRRRWTVQLAERQAGEIRLTIDFRLPVSENQLKAYPLPLIEAEDVEFQSAFAWLEGSPELEVQATTVNRTVDEAELYQARYLLEQSVATADRRVIGAYGYQGSDGLIKIDVVRREQHALPSAIVQLAELVTRVSANGLTQSVARYDLVTKATMLEVSLPGDAVLWTMLVDGLPTKPQKEGAALLVSLPPREDLKARRVQIVYETSGQPLQLTSTISAFAPKLLLRGTGDEAGREVPQADLKWDLILPSGYQLRSSSGTVSPDKKQRPPMAALQVAAVLYELGGGVNRRIGLERQIGSIAMMSDESRSMAKREAPAGGLVENVHDSFREDLAAPQANLERYERAEIVRGQPLPTPKPGEPVPAAEAPAPPPTAMPTESPPPATPALPAADPFSGPIAMNQAPPTDGAQQAIILDDGLGQPHQAAFAALEGVSSLPIDFAPLPGADIETFRSLGVDPKLQVTLVDSTRIKYAAAGVGLLVFLMGVALTRRPAKQQAGYVIIFLLISSIPVLLTSALDELGPVFDAAFFGAAALIPYFLLASICLSLWRAIVARLPAGCCQGETTTTNVPLNSSTGTIIAPLLLAAVLLASGNSAVAAEPKPDQVKVVDLKDLLPILDPGGPVAIPVDAVIIPYDPDSEDGLAQAKKVLIPYAKFIELWNRAHPDKPKDVKPAPVDFAVLAADYQATLGATDELLVTGKLTIDVLSDKAVVIPLPFSGGVLVKATIDGQPARLQVVQPKEAAPNPPAQMQQAAALPVPEAGAVMVLHTQGAGRKTVDVAFRLGLTRRGGWRQVAAALPLGGASQLALTVPDAATEVRIAGTADKGSFDTKEANEKIETTLLGSTSGRLDLQWRPKVAIGQIDQSLTSKGTGVLDVREDALRLTWVAELSFGRGTRDQFEFSLPLGYSIEQVLSENLRGWQVKPDAARQLVEVTLLKPATGSEKFTLVLSKRGRIGTGEFATFDAPAVFVSGAALQQGELMVRRSPRLELRTETANGLVRADSDANLARAMQAADSDDPSILNLRPYQTYRFVASGTGDKFQLRLNASETAVTTSAEVRTILQVAEREATLEASIQFRPQGQPLYQADVLLPAGFELDQLLPDNVLWSVVPDAASGRKKLSIHLLDGREGEFTLTLVGRFAARAKWDEVAAPVISVLGVERQQGEVVVLSDPDTDVQATNLKNCEAGLLQQTQRWLKADQQKLARVVLNYRVPDYSATFKLTRKTPRVSVRTVSNVKVTRRAIEETVLLDYQIADAGIHELQFLLPESFKTARIRIPQEESLLQRKKIEDNKADKQIPAGWIKVTLSLQDDVTYRLGVIIEHDRLLTDKPQDVAIPQSLTGATSQRLIVIENAGRDEVVEVKRTGLEPISRQQQAWQDMIRLLGEGWSSGQHVTQAYLGVGDAQPQLTFKTQQNQQLETAKARIEFARTLLVVDEEGGYRARVTFHVSNSTEQYLDIILPPNARLWTAVVKGQPVKPVEHAPPVAGEMRIPLIKTPTGSGDYLVEIKYGGSVGKLSTLRPIKFPLISTRGINIEQSQVQLLLPESFNWPYFGGTMKQVASENELEEGFQSYFQRKVNEAKQALQSDDLNVQIRAQANLTGLMQTWQYNTYSRSANNLGQTKLAIDNYQELQSAQEEAQVQVQEQLEGLDIADNRGRLNDAWMDKKVARSKNVVTQLGRNFDQSLRPQTESSGPADSKKQSELAYNPQFLKGNMLDTEESNEKALEEEAKKFAAALPKIQNGKETDPATKAPGKPSNAPGQQQQGRVVRGGKGVPAPTEAAPAPVVVELKDLDANKALKNDADQNFSYRFGNTRELGRQSGVQPGDQSGGGRQGQGQSGSFNNNDQMRQRDNANRYQQKLQQDVQEQAAQQLQLPNQSGAGQTYNGQPSQLGSVLNPEADRRNQPGFGGAMPGGGGMGGGGVIGNAMAGERGTINLPVVDAFGASAVSGLASLEIKLPERGQVFLFTTPRGAIEITAQPVSWDLIRRWSSLAILAAVIAVGLIVYRICRQLPVRRATGTMAFAILLILGGLLSIILQVLPVVGLLLLIAGIVLVVRRALDRRAAVAAQ</sequence>
<evidence type="ECO:0000313" key="4">
    <source>
        <dbReference type="EMBL" id="QDU31570.1"/>
    </source>
</evidence>
<keyword evidence="2" id="KW-0812">Transmembrane</keyword>
<protein>
    <submittedName>
        <fullName evidence="4">Uncharacterized protein</fullName>
    </submittedName>
</protein>
<feature type="transmembrane region" description="Helical" evidence="2">
    <location>
        <begin position="2709"/>
        <end position="2727"/>
    </location>
</feature>
<feature type="transmembrane region" description="Helical" evidence="2">
    <location>
        <begin position="1193"/>
        <end position="1218"/>
    </location>
</feature>
<feature type="region of interest" description="Disordered" evidence="1">
    <location>
        <begin position="2482"/>
        <end position="2515"/>
    </location>
</feature>
<feature type="chain" id="PRO_5021883416" evidence="3">
    <location>
        <begin position="22"/>
        <end position="2736"/>
    </location>
</feature>
<reference evidence="4 5" key="1">
    <citation type="submission" date="2019-02" db="EMBL/GenBank/DDBJ databases">
        <title>Deep-cultivation of Planctomycetes and their phenomic and genomic characterization uncovers novel biology.</title>
        <authorList>
            <person name="Wiegand S."/>
            <person name="Jogler M."/>
            <person name="Boedeker C."/>
            <person name="Pinto D."/>
            <person name="Vollmers J."/>
            <person name="Rivas-Marin E."/>
            <person name="Kohn T."/>
            <person name="Peeters S.H."/>
            <person name="Heuer A."/>
            <person name="Rast P."/>
            <person name="Oberbeckmann S."/>
            <person name="Bunk B."/>
            <person name="Jeske O."/>
            <person name="Meyerdierks A."/>
            <person name="Storesund J.E."/>
            <person name="Kallscheuer N."/>
            <person name="Luecker S."/>
            <person name="Lage O.M."/>
            <person name="Pohl T."/>
            <person name="Merkel B.J."/>
            <person name="Hornburger P."/>
            <person name="Mueller R.-W."/>
            <person name="Bruemmer F."/>
            <person name="Labrenz M."/>
            <person name="Spormann A.M."/>
            <person name="Op den Camp H."/>
            <person name="Overmann J."/>
            <person name="Amann R."/>
            <person name="Jetten M.S.M."/>
            <person name="Mascher T."/>
            <person name="Medema M.H."/>
            <person name="Devos D.P."/>
            <person name="Kaster A.-K."/>
            <person name="Ovreas L."/>
            <person name="Rohde M."/>
            <person name="Galperin M.Y."/>
            <person name="Jogler C."/>
        </authorList>
    </citation>
    <scope>NUCLEOTIDE SEQUENCE [LARGE SCALE GENOMIC DNA]</scope>
    <source>
        <strain evidence="4 5">ETA_A8</strain>
    </source>
</reference>
<feature type="compositionally biased region" description="Gly residues" evidence="1">
    <location>
        <begin position="2495"/>
        <end position="2505"/>
    </location>
</feature>
<feature type="compositionally biased region" description="Polar residues" evidence="1">
    <location>
        <begin position="2546"/>
        <end position="2561"/>
    </location>
</feature>
<feature type="compositionally biased region" description="Polar residues" evidence="1">
    <location>
        <begin position="2346"/>
        <end position="2362"/>
    </location>
</feature>
<name>A0A517YMW8_9BACT</name>
<feature type="transmembrane region" description="Helical" evidence="2">
    <location>
        <begin position="2656"/>
        <end position="2673"/>
    </location>
</feature>
<feature type="transmembrane region" description="Helical" evidence="2">
    <location>
        <begin position="1167"/>
        <end position="1187"/>
    </location>
</feature>
<feature type="region of interest" description="Disordered" evidence="1">
    <location>
        <begin position="2402"/>
        <end position="2447"/>
    </location>
</feature>
<organism evidence="4 5">
    <name type="scientific">Anatilimnocola aggregata</name>
    <dbReference type="NCBI Taxonomy" id="2528021"/>
    <lineage>
        <taxon>Bacteria</taxon>
        <taxon>Pseudomonadati</taxon>
        <taxon>Planctomycetota</taxon>
        <taxon>Planctomycetia</taxon>
        <taxon>Pirellulales</taxon>
        <taxon>Pirellulaceae</taxon>
        <taxon>Anatilimnocola</taxon>
    </lineage>
</organism>
<keyword evidence="3" id="KW-0732">Signal</keyword>
<proteinExistence type="predicted"/>
<evidence type="ECO:0000313" key="5">
    <source>
        <dbReference type="Proteomes" id="UP000315017"/>
    </source>
</evidence>
<feature type="region of interest" description="Disordered" evidence="1">
    <location>
        <begin position="2346"/>
        <end position="2370"/>
    </location>
</feature>
<dbReference type="RefSeq" id="WP_145098922.1">
    <property type="nucleotide sequence ID" value="NZ_CP036274.1"/>
</dbReference>
<feature type="transmembrane region" description="Helical" evidence="2">
    <location>
        <begin position="1142"/>
        <end position="1160"/>
    </location>
</feature>
<dbReference type="Proteomes" id="UP000315017">
    <property type="component" value="Chromosome"/>
</dbReference>
<feature type="compositionally biased region" description="Pro residues" evidence="1">
    <location>
        <begin position="1039"/>
        <end position="1056"/>
    </location>
</feature>
<gene>
    <name evidence="4" type="ORF">ETAA8_67290</name>
</gene>
<evidence type="ECO:0000256" key="3">
    <source>
        <dbReference type="SAM" id="SignalP"/>
    </source>
</evidence>
<dbReference type="KEGG" id="aagg:ETAA8_67290"/>
<feature type="transmembrane region" description="Helical" evidence="2">
    <location>
        <begin position="1239"/>
        <end position="1260"/>
    </location>
</feature>
<feature type="region of interest" description="Disordered" evidence="1">
    <location>
        <begin position="2545"/>
        <end position="2582"/>
    </location>
</feature>
<feature type="transmembrane region" description="Helical" evidence="2">
    <location>
        <begin position="2685"/>
        <end position="2703"/>
    </location>
</feature>
<keyword evidence="2" id="KW-0472">Membrane</keyword>
<dbReference type="EMBL" id="CP036274">
    <property type="protein sequence ID" value="QDU31570.1"/>
    <property type="molecule type" value="Genomic_DNA"/>
</dbReference>
<keyword evidence="5" id="KW-1185">Reference proteome</keyword>
<keyword evidence="2" id="KW-1133">Transmembrane helix</keyword>
<accession>A0A517YMW8</accession>
<feature type="signal peptide" evidence="3">
    <location>
        <begin position="1"/>
        <end position="21"/>
    </location>
</feature>
<feature type="region of interest" description="Disordered" evidence="1">
    <location>
        <begin position="1018"/>
        <end position="1075"/>
    </location>
</feature>
<evidence type="ECO:0000256" key="1">
    <source>
        <dbReference type="SAM" id="MobiDB-lite"/>
    </source>
</evidence>